<dbReference type="KEGG" id="mtm:MYCTH_65542"/>
<dbReference type="AlphaFoldDB" id="G2Q9S9"/>
<accession>G2Q9S9</accession>
<sequence>MPCSYCFSYGLYCRIIESSSCYGEYVCRGRSYDSSRVPVSSLSCIIDESKRLDQLEQDAKEALYADRDSLAKA</sequence>
<evidence type="ECO:0000313" key="1">
    <source>
        <dbReference type="EMBL" id="AEO56538.1"/>
    </source>
</evidence>
<gene>
    <name evidence="1" type="ORF">MYCTH_65542</name>
</gene>
<evidence type="ECO:0000313" key="2">
    <source>
        <dbReference type="Proteomes" id="UP000007322"/>
    </source>
</evidence>
<protein>
    <submittedName>
        <fullName evidence="1">Uncharacterized protein</fullName>
    </submittedName>
</protein>
<dbReference type="RefSeq" id="XP_003661783.1">
    <property type="nucleotide sequence ID" value="XM_003661735.1"/>
</dbReference>
<name>G2Q9S9_THET4</name>
<organism evidence="1 2">
    <name type="scientific">Thermothelomyces thermophilus (strain ATCC 42464 / BCRC 31852 / DSM 1799)</name>
    <name type="common">Sporotrichum thermophile</name>
    <dbReference type="NCBI Taxonomy" id="573729"/>
    <lineage>
        <taxon>Eukaryota</taxon>
        <taxon>Fungi</taxon>
        <taxon>Dikarya</taxon>
        <taxon>Ascomycota</taxon>
        <taxon>Pezizomycotina</taxon>
        <taxon>Sordariomycetes</taxon>
        <taxon>Sordariomycetidae</taxon>
        <taxon>Sordariales</taxon>
        <taxon>Chaetomiaceae</taxon>
        <taxon>Thermothelomyces</taxon>
    </lineage>
</organism>
<dbReference type="InParanoid" id="G2Q9S9"/>
<dbReference type="VEuPathDB" id="FungiDB:MYCTH_65542"/>
<reference evidence="1 2" key="1">
    <citation type="journal article" date="2011" name="Nat. Biotechnol.">
        <title>Comparative genomic analysis of the thermophilic biomass-degrading fungi Myceliophthora thermophila and Thielavia terrestris.</title>
        <authorList>
            <person name="Berka R.M."/>
            <person name="Grigoriev I.V."/>
            <person name="Otillar R."/>
            <person name="Salamov A."/>
            <person name="Grimwood J."/>
            <person name="Reid I."/>
            <person name="Ishmael N."/>
            <person name="John T."/>
            <person name="Darmond C."/>
            <person name="Moisan M.-C."/>
            <person name="Henrissat B."/>
            <person name="Coutinho P.M."/>
            <person name="Lombard V."/>
            <person name="Natvig D.O."/>
            <person name="Lindquist E."/>
            <person name="Schmutz J."/>
            <person name="Lucas S."/>
            <person name="Harris P."/>
            <person name="Powlowski J."/>
            <person name="Bellemare A."/>
            <person name="Taylor D."/>
            <person name="Butler G."/>
            <person name="de Vries R.P."/>
            <person name="Allijn I.E."/>
            <person name="van den Brink J."/>
            <person name="Ushinsky S."/>
            <person name="Storms R."/>
            <person name="Powell A.J."/>
            <person name="Paulsen I.T."/>
            <person name="Elbourne L.D.H."/>
            <person name="Baker S.E."/>
            <person name="Magnuson J."/>
            <person name="LaBoissiere S."/>
            <person name="Clutterbuck A.J."/>
            <person name="Martinez D."/>
            <person name="Wogulis M."/>
            <person name="de Leon A.L."/>
            <person name="Rey M.W."/>
            <person name="Tsang A."/>
        </authorList>
    </citation>
    <scope>NUCLEOTIDE SEQUENCE [LARGE SCALE GENOMIC DNA]</scope>
    <source>
        <strain evidence="2">ATCC 42464 / BCRC 31852 / DSM 1799</strain>
    </source>
</reference>
<dbReference type="Proteomes" id="UP000007322">
    <property type="component" value="Chromosome 2"/>
</dbReference>
<dbReference type="EMBL" id="CP003003">
    <property type="protein sequence ID" value="AEO56538.1"/>
    <property type="molecule type" value="Genomic_DNA"/>
</dbReference>
<dbReference type="HOGENOM" id="CLU_201363_0_0_1"/>
<proteinExistence type="predicted"/>
<keyword evidence="2" id="KW-1185">Reference proteome</keyword>
<dbReference type="GeneID" id="11510588"/>
<dbReference type="OrthoDB" id="5099098at2759"/>